<comment type="caution">
    <text evidence="2">The sequence shown here is derived from an EMBL/GenBank/DDBJ whole genome shotgun (WGS) entry which is preliminary data.</text>
</comment>
<evidence type="ECO:0000313" key="2">
    <source>
        <dbReference type="EMBL" id="GGE52598.1"/>
    </source>
</evidence>
<protein>
    <submittedName>
        <fullName evidence="2">Uncharacterized protein</fullName>
    </submittedName>
</protein>
<dbReference type="RefSeq" id="WP_095593985.1">
    <property type="nucleotide sequence ID" value="NZ_BMKN01000002.1"/>
</dbReference>
<reference evidence="2" key="2">
    <citation type="submission" date="2020-09" db="EMBL/GenBank/DDBJ databases">
        <authorList>
            <person name="Sun Q."/>
            <person name="Zhou Y."/>
        </authorList>
    </citation>
    <scope>NUCLEOTIDE SEQUENCE</scope>
    <source>
        <strain evidence="2">CGMCC 1.16012</strain>
    </source>
</reference>
<dbReference type="AlphaFoldDB" id="A0A917EJV5"/>
<dbReference type="Proteomes" id="UP000606730">
    <property type="component" value="Unassembled WGS sequence"/>
</dbReference>
<gene>
    <name evidence="2" type="ORF">GCM10011517_20440</name>
</gene>
<name>A0A917EJV5_9RHOB</name>
<keyword evidence="3" id="KW-1185">Reference proteome</keyword>
<feature type="chain" id="PRO_5036964404" evidence="1">
    <location>
        <begin position="25"/>
        <end position="225"/>
    </location>
</feature>
<evidence type="ECO:0000313" key="3">
    <source>
        <dbReference type="Proteomes" id="UP000606730"/>
    </source>
</evidence>
<keyword evidence="1" id="KW-0732">Signal</keyword>
<evidence type="ECO:0000256" key="1">
    <source>
        <dbReference type="SAM" id="SignalP"/>
    </source>
</evidence>
<organism evidence="2 3">
    <name type="scientific">Actibacterium pelagium</name>
    <dbReference type="NCBI Taxonomy" id="2029103"/>
    <lineage>
        <taxon>Bacteria</taxon>
        <taxon>Pseudomonadati</taxon>
        <taxon>Pseudomonadota</taxon>
        <taxon>Alphaproteobacteria</taxon>
        <taxon>Rhodobacterales</taxon>
        <taxon>Roseobacteraceae</taxon>
        <taxon>Actibacterium</taxon>
    </lineage>
</organism>
<reference evidence="2" key="1">
    <citation type="journal article" date="2014" name="Int. J. Syst. Evol. Microbiol.">
        <title>Complete genome sequence of Corynebacterium casei LMG S-19264T (=DSM 44701T), isolated from a smear-ripened cheese.</title>
        <authorList>
            <consortium name="US DOE Joint Genome Institute (JGI-PGF)"/>
            <person name="Walter F."/>
            <person name="Albersmeier A."/>
            <person name="Kalinowski J."/>
            <person name="Ruckert C."/>
        </authorList>
    </citation>
    <scope>NUCLEOTIDE SEQUENCE</scope>
    <source>
        <strain evidence="2">CGMCC 1.16012</strain>
    </source>
</reference>
<feature type="signal peptide" evidence="1">
    <location>
        <begin position="1"/>
        <end position="24"/>
    </location>
</feature>
<dbReference type="EMBL" id="BMKN01000002">
    <property type="protein sequence ID" value="GGE52598.1"/>
    <property type="molecule type" value="Genomic_DNA"/>
</dbReference>
<sequence>MYKNFSKTVATIALSAVAFVPVGAGITLVSADAAYANNGNGNGNGGGANGAEAGGNRGQDNKAAREEIMETAGAKNWGVIASELGELNKANANVNARLNSSDPVHQALGAYELSGGITAEGVAVYNSVKDDFTTYSGSLVIGATITDPQTNTDVVLTAENISNFSYTFDQFATFAGLSSDLITAYEALAVLQGFRDDPLTAGAIDALNYMLGLEDPATGAEEPAA</sequence>
<accession>A0A917EJV5</accession>
<proteinExistence type="predicted"/>